<evidence type="ECO:0000256" key="2">
    <source>
        <dbReference type="SAM" id="Phobius"/>
    </source>
</evidence>
<keyword evidence="4" id="KW-1185">Reference proteome</keyword>
<sequence>MPRITARNHLHPQWYIRCLMYMVAFPHTKYRVTFRAAALILICLSFIFSALVGDFTGAIATPRTLKTVFAKFNIEDNFVVHPVCFHCHFIFEPNTEPEFCPDCDEEVLAGPDQNEDNSWENADTEADEHRSNPPRAKKRKPYMVAPIQLLSTGLREFFKRPGMVSAVESGRSRPRVDGELHSMQDADVWSSMKDAEGQLFFFGPHSEKEIRVGVSYSLDWYNLPNNLKYRAENCILSAMTGQKEPTAEQLQRYLKIIFDDLLMLYEDGIVIETPEYPNGNCWQIWIGWNLIAEPGKRLRVALVAIIADHPAMCKLCGFADHGHQATSCTKFKVSRDELFTDKSLRSGNRSPQITAH</sequence>
<gene>
    <name evidence="3" type="ORF">DFH08DRAFT_717307</name>
</gene>
<keyword evidence="2" id="KW-0472">Membrane</keyword>
<dbReference type="AlphaFoldDB" id="A0AAD6Z9A4"/>
<keyword evidence="2" id="KW-0812">Transmembrane</keyword>
<keyword evidence="2" id="KW-1133">Transmembrane helix</keyword>
<evidence type="ECO:0000313" key="4">
    <source>
        <dbReference type="Proteomes" id="UP001218218"/>
    </source>
</evidence>
<evidence type="ECO:0000313" key="3">
    <source>
        <dbReference type="EMBL" id="KAJ7312680.1"/>
    </source>
</evidence>
<dbReference type="Proteomes" id="UP001218218">
    <property type="component" value="Unassembled WGS sequence"/>
</dbReference>
<dbReference type="EMBL" id="JARIHO010000070">
    <property type="protein sequence ID" value="KAJ7312680.1"/>
    <property type="molecule type" value="Genomic_DNA"/>
</dbReference>
<organism evidence="3 4">
    <name type="scientific">Mycena albidolilacea</name>
    <dbReference type="NCBI Taxonomy" id="1033008"/>
    <lineage>
        <taxon>Eukaryota</taxon>
        <taxon>Fungi</taxon>
        <taxon>Dikarya</taxon>
        <taxon>Basidiomycota</taxon>
        <taxon>Agaricomycotina</taxon>
        <taxon>Agaricomycetes</taxon>
        <taxon>Agaricomycetidae</taxon>
        <taxon>Agaricales</taxon>
        <taxon>Marasmiineae</taxon>
        <taxon>Mycenaceae</taxon>
        <taxon>Mycena</taxon>
    </lineage>
</organism>
<protein>
    <submittedName>
        <fullName evidence="3">Uncharacterized protein</fullName>
    </submittedName>
</protein>
<feature type="compositionally biased region" description="Acidic residues" evidence="1">
    <location>
        <begin position="105"/>
        <end position="126"/>
    </location>
</feature>
<proteinExistence type="predicted"/>
<feature type="region of interest" description="Disordered" evidence="1">
    <location>
        <begin position="105"/>
        <end position="138"/>
    </location>
</feature>
<comment type="caution">
    <text evidence="3">The sequence shown here is derived from an EMBL/GenBank/DDBJ whole genome shotgun (WGS) entry which is preliminary data.</text>
</comment>
<name>A0AAD6Z9A4_9AGAR</name>
<accession>A0AAD6Z9A4</accession>
<feature type="transmembrane region" description="Helical" evidence="2">
    <location>
        <begin position="32"/>
        <end position="53"/>
    </location>
</feature>
<reference evidence="3" key="1">
    <citation type="submission" date="2023-03" db="EMBL/GenBank/DDBJ databases">
        <title>Massive genome expansion in bonnet fungi (Mycena s.s.) driven by repeated elements and novel gene families across ecological guilds.</title>
        <authorList>
            <consortium name="Lawrence Berkeley National Laboratory"/>
            <person name="Harder C.B."/>
            <person name="Miyauchi S."/>
            <person name="Viragh M."/>
            <person name="Kuo A."/>
            <person name="Thoen E."/>
            <person name="Andreopoulos B."/>
            <person name="Lu D."/>
            <person name="Skrede I."/>
            <person name="Drula E."/>
            <person name="Henrissat B."/>
            <person name="Morin E."/>
            <person name="Kohler A."/>
            <person name="Barry K."/>
            <person name="LaButti K."/>
            <person name="Morin E."/>
            <person name="Salamov A."/>
            <person name="Lipzen A."/>
            <person name="Mereny Z."/>
            <person name="Hegedus B."/>
            <person name="Baldrian P."/>
            <person name="Stursova M."/>
            <person name="Weitz H."/>
            <person name="Taylor A."/>
            <person name="Grigoriev I.V."/>
            <person name="Nagy L.G."/>
            <person name="Martin F."/>
            <person name="Kauserud H."/>
        </authorList>
    </citation>
    <scope>NUCLEOTIDE SEQUENCE</scope>
    <source>
        <strain evidence="3">CBHHK002</strain>
    </source>
</reference>
<evidence type="ECO:0000256" key="1">
    <source>
        <dbReference type="SAM" id="MobiDB-lite"/>
    </source>
</evidence>